<dbReference type="PANTHER" id="PTHR22789">
    <property type="entry name" value="FUCULOSE PHOSPHATE ALDOLASE"/>
    <property type="match status" value="1"/>
</dbReference>
<evidence type="ECO:0000256" key="2">
    <source>
        <dbReference type="ARBA" id="ARBA00001947"/>
    </source>
</evidence>
<keyword evidence="7" id="KW-0413">Isomerase</keyword>
<dbReference type="FunFam" id="3.40.225.10:FF:000001">
    <property type="entry name" value="L-ribulose-5-phosphate 4-epimerase UlaF"/>
    <property type="match status" value="1"/>
</dbReference>
<accession>A0A316E934</accession>
<comment type="caution">
    <text evidence="10">The sequence shown here is derived from an EMBL/GenBank/DDBJ whole genome shotgun (WGS) entry which is preliminary data.</text>
</comment>
<dbReference type="GO" id="GO:0046872">
    <property type="term" value="F:metal ion binding"/>
    <property type="evidence" value="ECO:0007669"/>
    <property type="project" value="UniProtKB-KW"/>
</dbReference>
<evidence type="ECO:0000256" key="1">
    <source>
        <dbReference type="ARBA" id="ARBA00001726"/>
    </source>
</evidence>
<organism evidence="10 11">
    <name type="scientific">Arcicella aurantiaca</name>
    <dbReference type="NCBI Taxonomy" id="591202"/>
    <lineage>
        <taxon>Bacteria</taxon>
        <taxon>Pseudomonadati</taxon>
        <taxon>Bacteroidota</taxon>
        <taxon>Cytophagia</taxon>
        <taxon>Cytophagales</taxon>
        <taxon>Flectobacillaceae</taxon>
        <taxon>Arcicella</taxon>
    </lineage>
</organism>
<dbReference type="NCBIfam" id="NF006047">
    <property type="entry name" value="PRK08193.1"/>
    <property type="match status" value="1"/>
</dbReference>
<dbReference type="SUPFAM" id="SSF53639">
    <property type="entry name" value="AraD/HMP-PK domain-like"/>
    <property type="match status" value="1"/>
</dbReference>
<dbReference type="InterPro" id="IPR036409">
    <property type="entry name" value="Aldolase_II/adducin_N_sf"/>
</dbReference>
<evidence type="ECO:0000313" key="11">
    <source>
        <dbReference type="Proteomes" id="UP000245489"/>
    </source>
</evidence>
<keyword evidence="11" id="KW-1185">Reference proteome</keyword>
<dbReference type="Gene3D" id="3.40.225.10">
    <property type="entry name" value="Class II aldolase/adducin N-terminal domain"/>
    <property type="match status" value="1"/>
</dbReference>
<comment type="similarity">
    <text evidence="3">Belongs to the aldolase class II family. AraD/FucA subfamily.</text>
</comment>
<dbReference type="SMART" id="SM01007">
    <property type="entry name" value="Aldolase_II"/>
    <property type="match status" value="1"/>
</dbReference>
<evidence type="ECO:0000256" key="5">
    <source>
        <dbReference type="ARBA" id="ARBA00022723"/>
    </source>
</evidence>
<dbReference type="Proteomes" id="UP000245489">
    <property type="component" value="Unassembled WGS sequence"/>
</dbReference>
<dbReference type="EC" id="5.1.3.4" evidence="4"/>
<dbReference type="Pfam" id="PF00596">
    <property type="entry name" value="Aldolase_II"/>
    <property type="match status" value="1"/>
</dbReference>
<dbReference type="AlphaFoldDB" id="A0A316E934"/>
<dbReference type="InterPro" id="IPR050197">
    <property type="entry name" value="Aldolase_class_II_sugar_metab"/>
</dbReference>
<comment type="cofactor">
    <cofactor evidence="2">
        <name>Zn(2+)</name>
        <dbReference type="ChEBI" id="CHEBI:29105"/>
    </cofactor>
</comment>
<dbReference type="GO" id="GO:0008742">
    <property type="term" value="F:L-ribulose-phosphate 4-epimerase activity"/>
    <property type="evidence" value="ECO:0007669"/>
    <property type="project" value="UniProtKB-EC"/>
</dbReference>
<dbReference type="GO" id="GO:0019323">
    <property type="term" value="P:pentose catabolic process"/>
    <property type="evidence" value="ECO:0007669"/>
    <property type="project" value="TreeGrafter"/>
</dbReference>
<dbReference type="PANTHER" id="PTHR22789:SF8">
    <property type="entry name" value="L-RIBULOSE-5-PHOSPHATE 4-EPIMERASE SGBE"/>
    <property type="match status" value="1"/>
</dbReference>
<feature type="domain" description="Class II aldolase/adducin N-terminal" evidence="9">
    <location>
        <begin position="9"/>
        <end position="199"/>
    </location>
</feature>
<dbReference type="InterPro" id="IPR001303">
    <property type="entry name" value="Aldolase_II/adducin_N"/>
</dbReference>
<dbReference type="GO" id="GO:0005829">
    <property type="term" value="C:cytosol"/>
    <property type="evidence" value="ECO:0007669"/>
    <property type="project" value="TreeGrafter"/>
</dbReference>
<evidence type="ECO:0000256" key="7">
    <source>
        <dbReference type="ARBA" id="ARBA00023235"/>
    </source>
</evidence>
<comment type="catalytic activity">
    <reaction evidence="1">
        <text>L-ribulose 5-phosphate = D-xylulose 5-phosphate</text>
        <dbReference type="Rhea" id="RHEA:22368"/>
        <dbReference type="ChEBI" id="CHEBI:57737"/>
        <dbReference type="ChEBI" id="CHEBI:58226"/>
        <dbReference type="EC" id="5.1.3.4"/>
    </reaction>
</comment>
<protein>
    <recommendedName>
        <fullName evidence="4">L-ribulose-5-phosphate 4-epimerase</fullName>
        <ecNumber evidence="4">5.1.3.4</ecNumber>
    </recommendedName>
</protein>
<proteinExistence type="inferred from homology"/>
<gene>
    <name evidence="10" type="ORF">LV89_02085</name>
</gene>
<dbReference type="RefSeq" id="WP_211321189.1">
    <property type="nucleotide sequence ID" value="NZ_QGGO01000009.1"/>
</dbReference>
<dbReference type="GO" id="GO:0016832">
    <property type="term" value="F:aldehyde-lyase activity"/>
    <property type="evidence" value="ECO:0007669"/>
    <property type="project" value="TreeGrafter"/>
</dbReference>
<name>A0A316E934_9BACT</name>
<keyword evidence="6" id="KW-0862">Zinc</keyword>
<keyword evidence="8" id="KW-0119">Carbohydrate metabolism</keyword>
<dbReference type="EMBL" id="QGGO01000009">
    <property type="protein sequence ID" value="PWK26879.1"/>
    <property type="molecule type" value="Genomic_DNA"/>
</dbReference>
<evidence type="ECO:0000313" key="10">
    <source>
        <dbReference type="EMBL" id="PWK26879.1"/>
    </source>
</evidence>
<evidence type="ECO:0000256" key="6">
    <source>
        <dbReference type="ARBA" id="ARBA00022833"/>
    </source>
</evidence>
<evidence type="ECO:0000256" key="4">
    <source>
        <dbReference type="ARBA" id="ARBA00013186"/>
    </source>
</evidence>
<evidence type="ECO:0000256" key="3">
    <source>
        <dbReference type="ARBA" id="ARBA00010037"/>
    </source>
</evidence>
<reference evidence="10 11" key="1">
    <citation type="submission" date="2018-05" db="EMBL/GenBank/DDBJ databases">
        <title>Genomic Encyclopedia of Archaeal and Bacterial Type Strains, Phase II (KMG-II): from individual species to whole genera.</title>
        <authorList>
            <person name="Goeker M."/>
        </authorList>
    </citation>
    <scope>NUCLEOTIDE SEQUENCE [LARGE SCALE GENOMIC DNA]</scope>
    <source>
        <strain evidence="10 11">DSM 22214</strain>
    </source>
</reference>
<sequence length="234" mass="26477">MSIYKSLKEECFEANMMLPKLGLVLFTFGNVSAVDREKGVFAIKPSGVDYDLLKPEDIVIMDYDAKVVEGAMRPSSDTKTHAQLYKNWEDIGGITHTHSTHAVAWAQAGKDIPIFGTTHADHTHQDIPCAAVLTDEMIEGDYEYETGNQIFDCFRDKQLSHKEMEMVLLQNHGPFTWGKTAQKSVYNAAVLEEVARMAYLTLQINPLTPRIKDTLRMKHYERKHGKNAYYGQGC</sequence>
<evidence type="ECO:0000259" key="9">
    <source>
        <dbReference type="SMART" id="SM01007"/>
    </source>
</evidence>
<keyword evidence="5" id="KW-0479">Metal-binding</keyword>
<evidence type="ECO:0000256" key="8">
    <source>
        <dbReference type="ARBA" id="ARBA00023277"/>
    </source>
</evidence>